<dbReference type="GO" id="GO:0016301">
    <property type="term" value="F:kinase activity"/>
    <property type="evidence" value="ECO:0007669"/>
    <property type="project" value="UniProtKB-KW"/>
</dbReference>
<evidence type="ECO:0000256" key="3">
    <source>
        <dbReference type="ARBA" id="ARBA00022679"/>
    </source>
</evidence>
<keyword evidence="14" id="KW-1185">Reference proteome</keyword>
<dbReference type="InterPro" id="IPR038318">
    <property type="entry name" value="KdpD_sf"/>
</dbReference>
<dbReference type="Pfam" id="PF13493">
    <property type="entry name" value="DUF4118"/>
    <property type="match status" value="1"/>
</dbReference>
<feature type="transmembrane region" description="Helical" evidence="11">
    <location>
        <begin position="44"/>
        <end position="77"/>
    </location>
</feature>
<organism evidence="13 14">
    <name type="scientific">Bradyrhizobium canariense</name>
    <dbReference type="NCBI Taxonomy" id="255045"/>
    <lineage>
        <taxon>Bacteria</taxon>
        <taxon>Pseudomonadati</taxon>
        <taxon>Pseudomonadota</taxon>
        <taxon>Alphaproteobacteria</taxon>
        <taxon>Hyphomicrobiales</taxon>
        <taxon>Nitrobacteraceae</taxon>
        <taxon>Bradyrhizobium</taxon>
    </lineage>
</organism>
<reference evidence="14" key="1">
    <citation type="submission" date="2016-10" db="EMBL/GenBank/DDBJ databases">
        <authorList>
            <person name="Varghese N."/>
            <person name="Submissions S."/>
        </authorList>
    </citation>
    <scope>NUCLEOTIDE SEQUENCE [LARGE SCALE GENOMIC DNA]</scope>
    <source>
        <strain evidence="14">GAS369</strain>
    </source>
</reference>
<evidence type="ECO:0000259" key="12">
    <source>
        <dbReference type="Pfam" id="PF13493"/>
    </source>
</evidence>
<dbReference type="GO" id="GO:0016020">
    <property type="term" value="C:membrane"/>
    <property type="evidence" value="ECO:0007669"/>
    <property type="project" value="UniProtKB-SubCell"/>
</dbReference>
<keyword evidence="3" id="KW-0808">Transferase</keyword>
<keyword evidence="2" id="KW-0597">Phosphoprotein</keyword>
<evidence type="ECO:0000256" key="7">
    <source>
        <dbReference type="ARBA" id="ARBA00022840"/>
    </source>
</evidence>
<evidence type="ECO:0000256" key="1">
    <source>
        <dbReference type="ARBA" id="ARBA00004141"/>
    </source>
</evidence>
<dbReference type="AlphaFoldDB" id="A0A1H1V003"/>
<keyword evidence="4 11" id="KW-0812">Transmembrane</keyword>
<feature type="domain" description="Sensor protein KdpD transmembrane" evidence="12">
    <location>
        <begin position="20"/>
        <end position="124"/>
    </location>
</feature>
<dbReference type="GO" id="GO:0000160">
    <property type="term" value="P:phosphorelay signal transduction system"/>
    <property type="evidence" value="ECO:0007669"/>
    <property type="project" value="UniProtKB-KW"/>
</dbReference>
<accession>A0A1H1V003</accession>
<dbReference type="InterPro" id="IPR025201">
    <property type="entry name" value="KdpD_TM"/>
</dbReference>
<feature type="transmembrane region" description="Helical" evidence="11">
    <location>
        <begin position="14"/>
        <end position="32"/>
    </location>
</feature>
<protein>
    <recommendedName>
        <fullName evidence="12">Sensor protein KdpD transmembrane domain-containing protein</fullName>
    </recommendedName>
</protein>
<evidence type="ECO:0000256" key="8">
    <source>
        <dbReference type="ARBA" id="ARBA00022989"/>
    </source>
</evidence>
<name>A0A1H1V003_9BRAD</name>
<keyword evidence="10 11" id="KW-0472">Membrane</keyword>
<evidence type="ECO:0000256" key="2">
    <source>
        <dbReference type="ARBA" id="ARBA00022553"/>
    </source>
</evidence>
<keyword evidence="5" id="KW-0547">Nucleotide-binding</keyword>
<gene>
    <name evidence="13" type="ORF">SAMN05444158_3177</name>
</gene>
<proteinExistence type="predicted"/>
<keyword evidence="9" id="KW-0902">Two-component regulatory system</keyword>
<keyword evidence="8 11" id="KW-1133">Transmembrane helix</keyword>
<evidence type="ECO:0000256" key="5">
    <source>
        <dbReference type="ARBA" id="ARBA00022741"/>
    </source>
</evidence>
<dbReference type="EMBL" id="LT629750">
    <property type="protein sequence ID" value="SDS77930.1"/>
    <property type="molecule type" value="Genomic_DNA"/>
</dbReference>
<dbReference type="Proteomes" id="UP000243904">
    <property type="component" value="Chromosome I"/>
</dbReference>
<evidence type="ECO:0000256" key="11">
    <source>
        <dbReference type="SAM" id="Phobius"/>
    </source>
</evidence>
<evidence type="ECO:0000256" key="6">
    <source>
        <dbReference type="ARBA" id="ARBA00022777"/>
    </source>
</evidence>
<dbReference type="RefSeq" id="WP_146687921.1">
    <property type="nucleotide sequence ID" value="NZ_LT629750.1"/>
</dbReference>
<dbReference type="GO" id="GO:0005524">
    <property type="term" value="F:ATP binding"/>
    <property type="evidence" value="ECO:0007669"/>
    <property type="project" value="UniProtKB-KW"/>
</dbReference>
<evidence type="ECO:0000256" key="9">
    <source>
        <dbReference type="ARBA" id="ARBA00023012"/>
    </source>
</evidence>
<evidence type="ECO:0000313" key="14">
    <source>
        <dbReference type="Proteomes" id="UP000243904"/>
    </source>
</evidence>
<evidence type="ECO:0000256" key="4">
    <source>
        <dbReference type="ARBA" id="ARBA00022692"/>
    </source>
</evidence>
<evidence type="ECO:0000256" key="10">
    <source>
        <dbReference type="ARBA" id="ARBA00023136"/>
    </source>
</evidence>
<dbReference type="Gene3D" id="1.20.120.620">
    <property type="entry name" value="Backbone structure of the membrane domain of e. Coli histidine kinase receptor kdpd"/>
    <property type="match status" value="1"/>
</dbReference>
<keyword evidence="6" id="KW-0418">Kinase</keyword>
<feature type="transmembrane region" description="Helical" evidence="11">
    <location>
        <begin position="97"/>
        <end position="114"/>
    </location>
</feature>
<evidence type="ECO:0000313" key="13">
    <source>
        <dbReference type="EMBL" id="SDS77930.1"/>
    </source>
</evidence>
<comment type="subcellular location">
    <subcellularLocation>
        <location evidence="1">Membrane</location>
        <topology evidence="1">Multi-pass membrane protein</topology>
    </subcellularLocation>
</comment>
<keyword evidence="7" id="KW-0067">ATP-binding</keyword>
<sequence length="126" mass="13952">MHKSTDYLLRLKPWSLQAFVVALMALAVAATVQEMLAALGTTLYFGTFFPAILVASFVAGAPAGAAATALTILIVWWAFMPPQFELNPLANADYDRFLFFLLPTLLTVWLAHIYREALAMLRKRSS</sequence>